<dbReference type="InterPro" id="IPR004682">
    <property type="entry name" value="TRAP_DctP"/>
</dbReference>
<dbReference type="PIRSF" id="PIRSF006470">
    <property type="entry name" value="DctB"/>
    <property type="match status" value="1"/>
</dbReference>
<dbReference type="GO" id="GO:0055085">
    <property type="term" value="P:transmembrane transport"/>
    <property type="evidence" value="ECO:0007669"/>
    <property type="project" value="InterPro"/>
</dbReference>
<dbReference type="GO" id="GO:0030246">
    <property type="term" value="F:carbohydrate binding"/>
    <property type="evidence" value="ECO:0007669"/>
    <property type="project" value="TreeGrafter"/>
</dbReference>
<dbReference type="NCBIfam" id="TIGR00787">
    <property type="entry name" value="dctP"/>
    <property type="match status" value="1"/>
</dbReference>
<dbReference type="Proteomes" id="UP000076335">
    <property type="component" value="Unassembled WGS sequence"/>
</dbReference>
<protein>
    <recommendedName>
        <fullName evidence="5">TRAP transporter substrate-binding protein</fullName>
    </recommendedName>
</protein>
<name>A0A154LBB7_9PROT</name>
<dbReference type="NCBIfam" id="NF037995">
    <property type="entry name" value="TRAP_S1"/>
    <property type="match status" value="1"/>
</dbReference>
<organism evidence="3 4">
    <name type="scientific">Thalassospira lucentensis</name>
    <dbReference type="NCBI Taxonomy" id="168935"/>
    <lineage>
        <taxon>Bacteria</taxon>
        <taxon>Pseudomonadati</taxon>
        <taxon>Pseudomonadota</taxon>
        <taxon>Alphaproteobacteria</taxon>
        <taxon>Rhodospirillales</taxon>
        <taxon>Thalassospiraceae</taxon>
        <taxon>Thalassospira</taxon>
    </lineage>
</organism>
<dbReference type="SUPFAM" id="SSF53850">
    <property type="entry name" value="Periplasmic binding protein-like II"/>
    <property type="match status" value="1"/>
</dbReference>
<dbReference type="EMBL" id="LPVY01000002">
    <property type="protein sequence ID" value="KZB68978.1"/>
    <property type="molecule type" value="Genomic_DNA"/>
</dbReference>
<dbReference type="Pfam" id="PF03480">
    <property type="entry name" value="DctP"/>
    <property type="match status" value="1"/>
</dbReference>
<proteinExistence type="predicted"/>
<evidence type="ECO:0008006" key="5">
    <source>
        <dbReference type="Google" id="ProtNLM"/>
    </source>
</evidence>
<dbReference type="GO" id="GO:0030288">
    <property type="term" value="C:outer membrane-bounded periplasmic space"/>
    <property type="evidence" value="ECO:0007669"/>
    <property type="project" value="InterPro"/>
</dbReference>
<gene>
    <name evidence="3" type="ORF">AUP42_08715</name>
</gene>
<dbReference type="PANTHER" id="PTHR33376">
    <property type="match status" value="1"/>
</dbReference>
<sequence length="324" mass="35682">MKYQKLALTLTAIAALTVGQAEAKTRLTLANSLSADHPTSTALQQFADEVKERTDGEVTIQLFLNAVLGSEREVLEQLQNGAVDMTRVSAGNLENFDPVFKAFTLPYIFKGEDHFYRVMTGPVADEVYNATEGSGFVGLTFFDSGARSFYTTDKPINTPEDLAGQKIRVLNSNSSIRMVEMMGGSPTPMPYAEIYTALQMGVIDGAENNVTALTIGRHGEVAKFYSQDEHLRIPDFLVISNAATEKLTDEQNTILKEAALHATESFRALWDQAVKDSTTEAEKMGVTFVSPDQAPFREKVMPLLDEYRNDPDFGGLLTQILETE</sequence>
<comment type="caution">
    <text evidence="3">The sequence shown here is derived from an EMBL/GenBank/DDBJ whole genome shotgun (WGS) entry which is preliminary data.</text>
</comment>
<accession>A0A154LBB7</accession>
<dbReference type="InterPro" id="IPR038404">
    <property type="entry name" value="TRAP_DctP_sf"/>
</dbReference>
<evidence type="ECO:0000313" key="3">
    <source>
        <dbReference type="EMBL" id="KZB68978.1"/>
    </source>
</evidence>
<keyword evidence="1 2" id="KW-0732">Signal</keyword>
<evidence type="ECO:0000313" key="4">
    <source>
        <dbReference type="Proteomes" id="UP000076335"/>
    </source>
</evidence>
<evidence type="ECO:0000256" key="2">
    <source>
        <dbReference type="SAM" id="SignalP"/>
    </source>
</evidence>
<dbReference type="OrthoDB" id="7375081at2"/>
<feature type="signal peptide" evidence="2">
    <location>
        <begin position="1"/>
        <end position="23"/>
    </location>
</feature>
<dbReference type="Gene3D" id="3.40.190.170">
    <property type="entry name" value="Bacterial extracellular solute-binding protein, family 7"/>
    <property type="match status" value="1"/>
</dbReference>
<dbReference type="PANTHER" id="PTHR33376:SF2">
    <property type="entry name" value="DICARBOXYLATE-BINDING PERIPLASMIC PROTEIN"/>
    <property type="match status" value="1"/>
</dbReference>
<evidence type="ECO:0000256" key="1">
    <source>
        <dbReference type="ARBA" id="ARBA00022729"/>
    </source>
</evidence>
<dbReference type="RefSeq" id="WP_062947907.1">
    <property type="nucleotide sequence ID" value="NZ_CP136684.1"/>
</dbReference>
<dbReference type="AlphaFoldDB" id="A0A154LBB7"/>
<feature type="chain" id="PRO_5007597122" description="TRAP transporter substrate-binding protein" evidence="2">
    <location>
        <begin position="24"/>
        <end position="324"/>
    </location>
</feature>
<reference evidence="3 4" key="1">
    <citation type="submission" date="2015-12" db="EMBL/GenBank/DDBJ databases">
        <title>Genome sequence of Thalassospira lucentensis MCCC 1A02072.</title>
        <authorList>
            <person name="Lu L."/>
            <person name="Lai Q."/>
            <person name="Shao Z."/>
            <person name="Qian P."/>
        </authorList>
    </citation>
    <scope>NUCLEOTIDE SEQUENCE [LARGE SCALE GENOMIC DNA]</scope>
    <source>
        <strain evidence="3 4">MCCC 1A02072</strain>
    </source>
</reference>
<dbReference type="InterPro" id="IPR018389">
    <property type="entry name" value="DctP_fam"/>
</dbReference>
<dbReference type="CDD" id="cd13671">
    <property type="entry name" value="PBP2_TRAP_SBP_like_3"/>
    <property type="match status" value="1"/>
</dbReference>